<dbReference type="GO" id="GO:0055085">
    <property type="term" value="P:transmembrane transport"/>
    <property type="evidence" value="ECO:0007669"/>
    <property type="project" value="InterPro"/>
</dbReference>
<evidence type="ECO:0000256" key="2">
    <source>
        <dbReference type="ARBA" id="ARBA00022692"/>
    </source>
</evidence>
<feature type="transmembrane region" description="Helical" evidence="6">
    <location>
        <begin position="390"/>
        <end position="414"/>
    </location>
</feature>
<keyword evidence="9" id="KW-1185">Reference proteome</keyword>
<evidence type="ECO:0000313" key="8">
    <source>
        <dbReference type="EMBL" id="PYI67644.1"/>
    </source>
</evidence>
<dbReference type="PANTHER" id="PTHR42770">
    <property type="entry name" value="AMINO ACID TRANSPORTER-RELATED"/>
    <property type="match status" value="1"/>
</dbReference>
<feature type="transmembrane region" description="Helical" evidence="6">
    <location>
        <begin position="361"/>
        <end position="384"/>
    </location>
</feature>
<dbReference type="Proteomes" id="UP000247832">
    <property type="component" value="Unassembled WGS sequence"/>
</dbReference>
<dbReference type="GO" id="GO:0016020">
    <property type="term" value="C:membrane"/>
    <property type="evidence" value="ECO:0007669"/>
    <property type="project" value="UniProtKB-SubCell"/>
</dbReference>
<evidence type="ECO:0000256" key="3">
    <source>
        <dbReference type="ARBA" id="ARBA00022989"/>
    </source>
</evidence>
<feature type="transmembrane region" description="Helical" evidence="6">
    <location>
        <begin position="33"/>
        <end position="55"/>
    </location>
</feature>
<sequence>MTPPEETVAVSSPGTDSTPENQLHRNSMGVTEICFFVVAAAAPIAGMTGLVPSTIVLGNGAAAPGAFLIAGIMLLFFAVGYATMSHHVTHAGAFFAYVGRGLGAPWGVASAFVSVLSYCLVQTAIYGFLGATVSAKMASIGFSMPWWFWCLVALAIVQVFGILNVNLGAKVLGVLLSLELLSMIITGLAVLFHGGGPGGLNIAASFSPTEIFKGAPGVAFAFAFAGFIGFEATAIYGEESRNPKKTVPRATYAAVIIITLIFALTSFAIISGAGSADIVKKTLALTTLDGTPLANPAQLLFSVAGTYVGPWMPELMSWLLITSLFAGVLAFHNSATRYFFAMGRSGLLPAKLGTTGRFKTPVRASVLQTAIGVITIVAFALAGLDPVVTLFYWFAITAILGLTFIQGLVCLAVIRFFRETRADTRLWNTLVAPLLGLVSIVIAEYLLLSRFGLISGTAGTDGQPWEMNFTGWALAALPFVVFVVALGYGFWLEHRKNNDDELVKEFVS</sequence>
<proteinExistence type="predicted"/>
<feature type="transmembrane region" description="Helical" evidence="6">
    <location>
        <begin position="103"/>
        <end position="126"/>
    </location>
</feature>
<dbReference type="Gene3D" id="1.20.1740.10">
    <property type="entry name" value="Amino acid/polyamine transporter I"/>
    <property type="match status" value="1"/>
</dbReference>
<evidence type="ECO:0000256" key="6">
    <source>
        <dbReference type="SAM" id="Phobius"/>
    </source>
</evidence>
<feature type="domain" description="Amino acid permease/ SLC12A" evidence="7">
    <location>
        <begin position="44"/>
        <end position="480"/>
    </location>
</feature>
<gene>
    <name evidence="8" type="ORF">CVV68_09405</name>
</gene>
<dbReference type="PIRSF" id="PIRSF006060">
    <property type="entry name" value="AA_transporter"/>
    <property type="match status" value="1"/>
</dbReference>
<organism evidence="8 9">
    <name type="scientific">Arthrobacter livingstonensis</name>
    <dbReference type="NCBI Taxonomy" id="670078"/>
    <lineage>
        <taxon>Bacteria</taxon>
        <taxon>Bacillati</taxon>
        <taxon>Actinomycetota</taxon>
        <taxon>Actinomycetes</taxon>
        <taxon>Micrococcales</taxon>
        <taxon>Micrococcaceae</taxon>
        <taxon>Arthrobacter</taxon>
    </lineage>
</organism>
<protein>
    <submittedName>
        <fullName evidence="8">Amino acid permease</fullName>
    </submittedName>
</protein>
<feature type="transmembrane region" description="Helical" evidence="6">
    <location>
        <begin position="249"/>
        <end position="270"/>
    </location>
</feature>
<feature type="region of interest" description="Disordered" evidence="5">
    <location>
        <begin position="1"/>
        <end position="23"/>
    </location>
</feature>
<feature type="transmembrane region" description="Helical" evidence="6">
    <location>
        <begin position="214"/>
        <end position="237"/>
    </location>
</feature>
<keyword evidence="4 6" id="KW-0472">Membrane</keyword>
<feature type="transmembrane region" description="Helical" evidence="6">
    <location>
        <begin position="146"/>
        <end position="165"/>
    </location>
</feature>
<evidence type="ECO:0000313" key="9">
    <source>
        <dbReference type="Proteomes" id="UP000247832"/>
    </source>
</evidence>
<comment type="subcellular location">
    <subcellularLocation>
        <location evidence="1">Membrane</location>
        <topology evidence="1">Multi-pass membrane protein</topology>
    </subcellularLocation>
</comment>
<feature type="transmembrane region" description="Helical" evidence="6">
    <location>
        <begin position="315"/>
        <end position="340"/>
    </location>
</feature>
<feature type="transmembrane region" description="Helical" evidence="6">
    <location>
        <begin position="426"/>
        <end position="449"/>
    </location>
</feature>
<accession>A0A2V5LAW3</accession>
<keyword evidence="2 6" id="KW-0812">Transmembrane</keyword>
<keyword evidence="3 6" id="KW-1133">Transmembrane helix</keyword>
<dbReference type="AlphaFoldDB" id="A0A2V5LAW3"/>
<evidence type="ECO:0000256" key="4">
    <source>
        <dbReference type="ARBA" id="ARBA00023136"/>
    </source>
</evidence>
<feature type="transmembrane region" description="Helical" evidence="6">
    <location>
        <begin position="61"/>
        <end position="82"/>
    </location>
</feature>
<evidence type="ECO:0000256" key="5">
    <source>
        <dbReference type="SAM" id="MobiDB-lite"/>
    </source>
</evidence>
<dbReference type="InterPro" id="IPR004841">
    <property type="entry name" value="AA-permease/SLC12A_dom"/>
</dbReference>
<reference evidence="8 9" key="1">
    <citation type="submission" date="2018-05" db="EMBL/GenBank/DDBJ databases">
        <title>Genetic diversity of glacier-inhabiting Cryobacterium bacteria in China and description of Cryobacterium mengkeensis sp. nov. and Arthrobacter glacialis sp. nov.</title>
        <authorList>
            <person name="Liu Q."/>
            <person name="Xin Y.-H."/>
        </authorList>
    </citation>
    <scope>NUCLEOTIDE SEQUENCE [LARGE SCALE GENOMIC DNA]</scope>
    <source>
        <strain evidence="8 9">LI2</strain>
    </source>
</reference>
<dbReference type="Pfam" id="PF00324">
    <property type="entry name" value="AA_permease"/>
    <property type="match status" value="1"/>
</dbReference>
<dbReference type="EMBL" id="QJVD01000008">
    <property type="protein sequence ID" value="PYI67644.1"/>
    <property type="molecule type" value="Genomic_DNA"/>
</dbReference>
<dbReference type="RefSeq" id="WP_110500753.1">
    <property type="nucleotide sequence ID" value="NZ_QJVD01000008.1"/>
</dbReference>
<feature type="transmembrane region" description="Helical" evidence="6">
    <location>
        <begin position="172"/>
        <end position="194"/>
    </location>
</feature>
<feature type="compositionally biased region" description="Polar residues" evidence="5">
    <location>
        <begin position="9"/>
        <end position="23"/>
    </location>
</feature>
<evidence type="ECO:0000259" key="7">
    <source>
        <dbReference type="Pfam" id="PF00324"/>
    </source>
</evidence>
<comment type="caution">
    <text evidence="8">The sequence shown here is derived from an EMBL/GenBank/DDBJ whole genome shotgun (WGS) entry which is preliminary data.</text>
</comment>
<dbReference type="OrthoDB" id="137613at2"/>
<feature type="transmembrane region" description="Helical" evidence="6">
    <location>
        <begin position="469"/>
        <end position="491"/>
    </location>
</feature>
<evidence type="ECO:0000256" key="1">
    <source>
        <dbReference type="ARBA" id="ARBA00004141"/>
    </source>
</evidence>
<dbReference type="InterPro" id="IPR050367">
    <property type="entry name" value="APC_superfamily"/>
</dbReference>
<dbReference type="PANTHER" id="PTHR42770:SF16">
    <property type="entry name" value="AMINO ACID PERMEASE"/>
    <property type="match status" value="1"/>
</dbReference>
<name>A0A2V5LAW3_9MICC</name>